<dbReference type="SUPFAM" id="SSF48452">
    <property type="entry name" value="TPR-like"/>
    <property type="match status" value="1"/>
</dbReference>
<evidence type="ECO:0000259" key="1">
    <source>
        <dbReference type="PROSITE" id="PS50943"/>
    </source>
</evidence>
<evidence type="ECO:0000313" key="3">
    <source>
        <dbReference type="EMBL" id="KWX03693.1"/>
    </source>
</evidence>
<sequence>MRRAAGRPGQVIALTRQAHGLTQRQLGELAGYTQSTISRLEDGADNAYDIRVLRHFATLLRIPPRLLGLADGPDTVGPHELERDVKRREFLELPAVLAGTRLESWDLDPVQDRISAAQVRMVRDQVAALHTLDFQFGGDRLHETAGLLLARVQRWLNDCTYGPAMERQLYAVMAEVAAAAGWFAYDAGLQAEARRYYNEGLRAAVLAEDRALQARVCQHMAQQARFLGRPREALGLAKRALRLTEGRARKRLIALVAVREALAWAKLGDTSASRRALDRARETLDEAKRDRPPAWLAYMNVAEVAGMAAVAEIDLGNFPRAAELTREALDAYGNDYPRNTLFYTVQLAECYQRMGDLDEACRVGHDALVRLPEVTSTRSRTKLRAFRDTITRAAPRERAVREFVDHCAVVGI</sequence>
<accession>A0A132MXR0</accession>
<dbReference type="RefSeq" id="WP_066889770.1">
    <property type="nucleotide sequence ID" value="NZ_JYIJ01000017.1"/>
</dbReference>
<reference evidence="5" key="4">
    <citation type="submission" date="2015-04" db="EMBL/GenBank/DDBJ databases">
        <title>Physiological reanalysis, assessment of diazotrophy, and genome sequences of multiple isolates of Streptomyces thermoautotrophicus.</title>
        <authorList>
            <person name="MacKellar D.C."/>
            <person name="Lieber L."/>
            <person name="Norman J."/>
            <person name="Bolger A."/>
            <person name="Tobin C."/>
            <person name="Murray J.W."/>
            <person name="Chang R."/>
            <person name="Ford T."/>
            <person name="Nguyen P.Q."/>
            <person name="Woodward J."/>
            <person name="Permingeat H."/>
            <person name="Joshi N.S."/>
            <person name="Silver P.A."/>
            <person name="Usadel B."/>
            <person name="Rutherford A.W."/>
            <person name="Friesen M."/>
            <person name="Prell J."/>
        </authorList>
    </citation>
    <scope>NUCLEOTIDE SEQUENCE [LARGE SCALE GENOMIC DNA]</scope>
    <source>
        <strain evidence="5">H1</strain>
    </source>
</reference>
<evidence type="ECO:0000313" key="4">
    <source>
        <dbReference type="EMBL" id="KWX06404.1"/>
    </source>
</evidence>
<evidence type="ECO:0000313" key="6">
    <source>
        <dbReference type="Proteomes" id="UP000070598"/>
    </source>
</evidence>
<dbReference type="OrthoDB" id="3213425at2"/>
<dbReference type="Proteomes" id="UP000070188">
    <property type="component" value="Unassembled WGS sequence"/>
</dbReference>
<name>A0A132MXR0_9ACTN</name>
<dbReference type="InterPro" id="IPR001387">
    <property type="entry name" value="Cro/C1-type_HTH"/>
</dbReference>
<evidence type="ECO:0000313" key="5">
    <source>
        <dbReference type="Proteomes" id="UP000070188"/>
    </source>
</evidence>
<dbReference type="EMBL" id="LAXD01000001">
    <property type="protein sequence ID" value="KWX02639.1"/>
    <property type="molecule type" value="Genomic_DNA"/>
</dbReference>
<reference evidence="3 7" key="2">
    <citation type="submission" date="2015-02" db="EMBL/GenBank/DDBJ databases">
        <title>Physiological reanalysis, assessment of diazotrophy, and genome sequences of multiple isolates of Streptomyces thermoautotrophicus.</title>
        <authorList>
            <person name="MacKellar D.C."/>
            <person name="Lieber L."/>
            <person name="Norman J."/>
            <person name="Bolger A."/>
            <person name="Tobin C."/>
            <person name="Murray J.W."/>
            <person name="Prell J."/>
        </authorList>
    </citation>
    <scope>NUCLEOTIDE SEQUENCE [LARGE SCALE GENOMIC DNA]</scope>
    <source>
        <strain evidence="3 7">UBT1</strain>
    </source>
</reference>
<reference evidence="2" key="3">
    <citation type="submission" date="2015-04" db="EMBL/GenBank/DDBJ databases">
        <title>Physiological reanalysis, assessment of diazotrophy, and genome sequences of multiple isolates of Streptomyces thermoautotrophicus.</title>
        <authorList>
            <person name="MacKellar D.C."/>
            <person name="Lieber L."/>
            <person name="Norman J."/>
            <person name="Bolger A."/>
            <person name="Tobin C."/>
            <person name="Murray J.W."/>
            <person name="Woodward J."/>
            <person name="Friesen M."/>
            <person name="Prell J."/>
        </authorList>
    </citation>
    <scope>NUCLEOTIDE SEQUENCE [LARGE SCALE GENOMIC DNA]</scope>
    <source>
        <strain evidence="2">H1</strain>
    </source>
</reference>
<dbReference type="GO" id="GO:0003677">
    <property type="term" value="F:DNA binding"/>
    <property type="evidence" value="ECO:0007669"/>
    <property type="project" value="InterPro"/>
</dbReference>
<dbReference type="Gene3D" id="1.10.260.40">
    <property type="entry name" value="lambda repressor-like DNA-binding domains"/>
    <property type="match status" value="1"/>
</dbReference>
<dbReference type="CDD" id="cd00093">
    <property type="entry name" value="HTH_XRE"/>
    <property type="match status" value="1"/>
</dbReference>
<organism evidence="2 5">
    <name type="scientific">Carbonactinospora thermoautotrophica</name>
    <dbReference type="NCBI Taxonomy" id="1469144"/>
    <lineage>
        <taxon>Bacteria</taxon>
        <taxon>Bacillati</taxon>
        <taxon>Actinomycetota</taxon>
        <taxon>Actinomycetes</taxon>
        <taxon>Kitasatosporales</taxon>
        <taxon>Carbonactinosporaceae</taxon>
        <taxon>Carbonactinospora</taxon>
    </lineage>
</organism>
<gene>
    <name evidence="2" type="ORF">LI90_3682</name>
    <name evidence="3" type="ORF">TH66_12875</name>
    <name evidence="4" type="ORF">TR74_22155</name>
</gene>
<protein>
    <submittedName>
        <fullName evidence="2">Putative regulatory protein</fullName>
    </submittedName>
</protein>
<dbReference type="Proteomes" id="UP000070598">
    <property type="component" value="Unassembled WGS sequence"/>
</dbReference>
<feature type="domain" description="HTH cro/C1-type" evidence="1">
    <location>
        <begin position="12"/>
        <end position="67"/>
    </location>
</feature>
<dbReference type="EMBL" id="JYIJ01000017">
    <property type="protein sequence ID" value="KWX03693.1"/>
    <property type="molecule type" value="Genomic_DNA"/>
</dbReference>
<dbReference type="Gene3D" id="1.25.40.10">
    <property type="entry name" value="Tetratricopeptide repeat domain"/>
    <property type="match status" value="1"/>
</dbReference>
<dbReference type="AlphaFoldDB" id="A0A132MXR0"/>
<dbReference type="Pfam" id="PF13560">
    <property type="entry name" value="HTH_31"/>
    <property type="match status" value="1"/>
</dbReference>
<dbReference type="EMBL" id="JYIK01001104">
    <property type="protein sequence ID" value="KWX06404.1"/>
    <property type="molecule type" value="Genomic_DNA"/>
</dbReference>
<evidence type="ECO:0000313" key="2">
    <source>
        <dbReference type="EMBL" id="KWX02639.1"/>
    </source>
</evidence>
<dbReference type="Proteomes" id="UP000070659">
    <property type="component" value="Unassembled WGS sequence"/>
</dbReference>
<keyword evidence="5" id="KW-1185">Reference proteome</keyword>
<comment type="caution">
    <text evidence="2">The sequence shown here is derived from an EMBL/GenBank/DDBJ whole genome shotgun (WGS) entry which is preliminary data.</text>
</comment>
<dbReference type="SMART" id="SM00530">
    <property type="entry name" value="HTH_XRE"/>
    <property type="match status" value="1"/>
</dbReference>
<reference evidence="6" key="1">
    <citation type="submission" date="2015-02" db="EMBL/GenBank/DDBJ databases">
        <title>Physiological reanalysis, assessment of diazotrophy, and genome sequences of multiple isolates of Streptomyces thermoautotrophicus.</title>
        <authorList>
            <person name="MacKellar D.C."/>
            <person name="Lieber L."/>
            <person name="Norman J."/>
            <person name="Bolger A."/>
            <person name="Tobin C."/>
            <person name="Murray J.W."/>
            <person name="Friesen M."/>
            <person name="Prell J."/>
        </authorList>
    </citation>
    <scope>NUCLEOTIDE SEQUENCE [LARGE SCALE GENOMIC DNA]</scope>
    <source>
        <strain evidence="6">UBT1</strain>
    </source>
</reference>
<dbReference type="InterPro" id="IPR010982">
    <property type="entry name" value="Lambda_DNA-bd_dom_sf"/>
</dbReference>
<evidence type="ECO:0000313" key="7">
    <source>
        <dbReference type="Proteomes" id="UP000070659"/>
    </source>
</evidence>
<proteinExistence type="predicted"/>
<dbReference type="PATRIC" id="fig|1469144.10.peg.3954"/>
<dbReference type="STRING" id="1469144.LI90_3682"/>
<dbReference type="PROSITE" id="PS50943">
    <property type="entry name" value="HTH_CROC1"/>
    <property type="match status" value="1"/>
</dbReference>
<dbReference type="InterPro" id="IPR011990">
    <property type="entry name" value="TPR-like_helical_dom_sf"/>
</dbReference>
<dbReference type="SUPFAM" id="SSF47413">
    <property type="entry name" value="lambda repressor-like DNA-binding domains"/>
    <property type="match status" value="1"/>
</dbReference>